<name>A0ABU4GDU7_9BACL</name>
<dbReference type="Proteomes" id="UP001282284">
    <property type="component" value="Unassembled WGS sequence"/>
</dbReference>
<keyword evidence="1" id="KW-0472">Membrane</keyword>
<keyword evidence="1" id="KW-1133">Transmembrane helix</keyword>
<dbReference type="SUPFAM" id="SSF52799">
    <property type="entry name" value="(Phosphotyrosine protein) phosphatases II"/>
    <property type="match status" value="1"/>
</dbReference>
<proteinExistence type="predicted"/>
<reference evidence="2 3" key="1">
    <citation type="submission" date="2023-06" db="EMBL/GenBank/DDBJ databases">
        <title>Sporosarcina sp. nov., isolated from Korean traditional fermented seafood 'Jeotgal'.</title>
        <authorList>
            <person name="Yang A.I."/>
            <person name="Shin N.-R."/>
        </authorList>
    </citation>
    <scope>NUCLEOTIDE SEQUENCE [LARGE SCALE GENOMIC DNA]</scope>
    <source>
        <strain evidence="2 3">KCTC13119</strain>
    </source>
</reference>
<dbReference type="RefSeq" id="WP_317945602.1">
    <property type="nucleotide sequence ID" value="NZ_JAUBDI010000017.1"/>
</dbReference>
<keyword evidence="1" id="KW-0812">Transmembrane</keyword>
<keyword evidence="3" id="KW-1185">Reference proteome</keyword>
<gene>
    <name evidence="2" type="ORF">QT711_14990</name>
</gene>
<feature type="transmembrane region" description="Helical" evidence="1">
    <location>
        <begin position="12"/>
        <end position="39"/>
    </location>
</feature>
<feature type="transmembrane region" description="Helical" evidence="1">
    <location>
        <begin position="85"/>
        <end position="107"/>
    </location>
</feature>
<accession>A0ABU4GDU7</accession>
<feature type="transmembrane region" description="Helical" evidence="1">
    <location>
        <begin position="59"/>
        <end position="78"/>
    </location>
</feature>
<evidence type="ECO:0000313" key="2">
    <source>
        <dbReference type="EMBL" id="MDW0114503.1"/>
    </source>
</evidence>
<evidence type="ECO:0000313" key="3">
    <source>
        <dbReference type="Proteomes" id="UP001282284"/>
    </source>
</evidence>
<dbReference type="EMBL" id="JAUBDI010000017">
    <property type="protein sequence ID" value="MDW0114503.1"/>
    <property type="molecule type" value="Genomic_DNA"/>
</dbReference>
<comment type="caution">
    <text evidence="2">The sequence shown here is derived from an EMBL/GenBank/DDBJ whole genome shotgun (WGS) entry which is preliminary data.</text>
</comment>
<dbReference type="Gene3D" id="3.90.190.10">
    <property type="entry name" value="Protein tyrosine phosphatase superfamily"/>
    <property type="match status" value="2"/>
</dbReference>
<protein>
    <submittedName>
        <fullName evidence="2">Uncharacterized protein</fullName>
    </submittedName>
</protein>
<organism evidence="2 3">
    <name type="scientific">Sporosarcina saromensis</name>
    <dbReference type="NCBI Taxonomy" id="359365"/>
    <lineage>
        <taxon>Bacteria</taxon>
        <taxon>Bacillati</taxon>
        <taxon>Bacillota</taxon>
        <taxon>Bacilli</taxon>
        <taxon>Bacillales</taxon>
        <taxon>Caryophanaceae</taxon>
        <taxon>Sporosarcina</taxon>
    </lineage>
</organism>
<evidence type="ECO:0000256" key="1">
    <source>
        <dbReference type="SAM" id="Phobius"/>
    </source>
</evidence>
<dbReference type="InterPro" id="IPR029021">
    <property type="entry name" value="Prot-tyrosine_phosphatase-like"/>
</dbReference>
<sequence length="568" mass="64825">MQNERKDRFFLKLLMWFTFLSTLGVGGGIFFLLFAVVPIEQTYTDRGWSQFKIDNVMKYFVLGWVVFGFIASFLYYFLILKKNRWVASWLFVIGSVFLCISGMYYFLNTGNGIVQASQGEIVEGDRFTFGPYPEKEDLVRLHEQGYDGVITLLNPTLPIEKPLLDKEKASVEEIDLELISIPMLPWVGDNSKSIQRVKQLIQQDDKKYYVHCYLGRHRVDVIKQVINEELGDDTYALNFMQPTTLARGELFNFPDQAIMIGPFPTDEEWFTRIKRGGVKEVVSLLPDSPSNKWQSKAKQVTKEMGIDFTAMPISQNPTLEEVRTIVNYVEAAEHKVYVHAFQNNTVSMMAEALIDWDATLVGDVSPTVQCGSAEWVGRKYLIGCSPSEEERTTLRAIGVEQFIDLDGMTLGQQYEQLKRVKHERRPSYIITSRHEQEQVKQVAVGLLYGSMTGGQEWETLTLAGAAPIRHERNLLLGPMLLPEEYESFALEKGVAQIILLYSPSTTSEETLTKASVEAERRGISIRSIPLVNNYEKDLIPLIESENGLNYIMTEKELLPLVNTYIKKF</sequence>